<evidence type="ECO:0000259" key="6">
    <source>
        <dbReference type="Pfam" id="PF00496"/>
    </source>
</evidence>
<dbReference type="FunFam" id="3.10.105.10:FF:000001">
    <property type="entry name" value="Oligopeptide ABC transporter, oligopeptide-binding protein"/>
    <property type="match status" value="1"/>
</dbReference>
<evidence type="ECO:0000256" key="2">
    <source>
        <dbReference type="ARBA" id="ARBA00005695"/>
    </source>
</evidence>
<protein>
    <submittedName>
        <fullName evidence="7">Periplasmic oligopeptide-binding protein</fullName>
    </submittedName>
</protein>
<dbReference type="PROSITE" id="PS01040">
    <property type="entry name" value="SBP_BACTERIAL_5"/>
    <property type="match status" value="1"/>
</dbReference>
<comment type="similarity">
    <text evidence="2">Belongs to the bacterial solute-binding protein 5 family.</text>
</comment>
<organism evidence="7 8">
    <name type="scientific">Photorhabdus namnaonensis</name>
    <dbReference type="NCBI Taxonomy" id="1851568"/>
    <lineage>
        <taxon>Bacteria</taxon>
        <taxon>Pseudomonadati</taxon>
        <taxon>Pseudomonadota</taxon>
        <taxon>Gammaproteobacteria</taxon>
        <taxon>Enterobacterales</taxon>
        <taxon>Morganellaceae</taxon>
        <taxon>Photorhabdus</taxon>
    </lineage>
</organism>
<dbReference type="InterPro" id="IPR030678">
    <property type="entry name" value="Peptide/Ni-bd"/>
</dbReference>
<name>A0A1B8YCX7_9GAMM</name>
<dbReference type="GO" id="GO:1904680">
    <property type="term" value="F:peptide transmembrane transporter activity"/>
    <property type="evidence" value="ECO:0007669"/>
    <property type="project" value="TreeGrafter"/>
</dbReference>
<dbReference type="AlphaFoldDB" id="A0A1B8YCX7"/>
<dbReference type="PANTHER" id="PTHR30290">
    <property type="entry name" value="PERIPLASMIC BINDING COMPONENT OF ABC TRANSPORTER"/>
    <property type="match status" value="1"/>
</dbReference>
<sequence length="536" mass="60649" precursor="true">MMKKTIKNISLFTGVMLGSLTLAHAAIIPPGTQLATDQNIVRHNGSEPASLDVHKVESDVEFDIINDFFSGLVSIGNDGKFNPNLAIRWETNDNKTWVFHLREGIKWSDGSPITAHDVVFSWRRLIDPQMASPYGSYIENMHIVNAKDILAGKKKTDELGVKALDNLTLEVTLEQPLSYFLNMLAHPVMVPISQKAVEKYGEKWTQPNVFVSSGPFKLSEWIVNEKVIGVRNPQYWDNEHTVINKVTYLNVTSETAVVNRYLAGEIDITKNIPSVLFNSLKTKLGSQVHISPKLGVYYYEFNTQKAPFNDIRVRQALNLALDKNIITNKVLGQGQKPAYNNTPPSTGGMNLKQPDYASWTLAKRIEKARQLLNEAGYNRNNPLKLNLLYNTSEDHKRIAIAATSMWKKNLGVDAVLQNQEWKTMLDTMHQGNFDLVRHAWIADYDNPASFLNNYVTNSSNNTSLYHNDIYDDLISKAKATNNIEYFQQAQDILTRDVPSIPIYYYVSARLIKPYIGGYYISPLGLMSSKDLYVIKH</sequence>
<accession>A0A1B8YCX7</accession>
<dbReference type="PIRSF" id="PIRSF002741">
    <property type="entry name" value="MppA"/>
    <property type="match status" value="1"/>
</dbReference>
<evidence type="ECO:0000256" key="5">
    <source>
        <dbReference type="SAM" id="SignalP"/>
    </source>
</evidence>
<dbReference type="PATRIC" id="fig|29488.15.peg.4337"/>
<keyword evidence="4 5" id="KW-0732">Signal</keyword>
<dbReference type="Pfam" id="PF00496">
    <property type="entry name" value="SBP_bac_5"/>
    <property type="match status" value="1"/>
</dbReference>
<dbReference type="InterPro" id="IPR039424">
    <property type="entry name" value="SBP_5"/>
</dbReference>
<feature type="chain" id="PRO_5008619710" evidence="5">
    <location>
        <begin position="26"/>
        <end position="536"/>
    </location>
</feature>
<dbReference type="FunFam" id="3.90.76.10:FF:000001">
    <property type="entry name" value="Oligopeptide ABC transporter substrate-binding protein"/>
    <property type="match status" value="1"/>
</dbReference>
<dbReference type="Gene3D" id="3.90.76.10">
    <property type="entry name" value="Dipeptide-binding Protein, Domain 1"/>
    <property type="match status" value="1"/>
</dbReference>
<evidence type="ECO:0000313" key="7">
    <source>
        <dbReference type="EMBL" id="OCA52892.1"/>
    </source>
</evidence>
<keyword evidence="8" id="KW-1185">Reference proteome</keyword>
<evidence type="ECO:0000256" key="4">
    <source>
        <dbReference type="ARBA" id="ARBA00022729"/>
    </source>
</evidence>
<keyword evidence="3" id="KW-0813">Transport</keyword>
<dbReference type="SUPFAM" id="SSF53850">
    <property type="entry name" value="Periplasmic binding protein-like II"/>
    <property type="match status" value="1"/>
</dbReference>
<dbReference type="GO" id="GO:0030288">
    <property type="term" value="C:outer membrane-bounded periplasmic space"/>
    <property type="evidence" value="ECO:0007669"/>
    <property type="project" value="TreeGrafter"/>
</dbReference>
<dbReference type="GO" id="GO:0043190">
    <property type="term" value="C:ATP-binding cassette (ABC) transporter complex"/>
    <property type="evidence" value="ECO:0007669"/>
    <property type="project" value="InterPro"/>
</dbReference>
<dbReference type="Proteomes" id="UP000092665">
    <property type="component" value="Unassembled WGS sequence"/>
</dbReference>
<proteinExistence type="inferred from homology"/>
<comment type="subcellular location">
    <subcellularLocation>
        <location evidence="1">Cell envelope</location>
    </subcellularLocation>
</comment>
<dbReference type="InterPro" id="IPR000914">
    <property type="entry name" value="SBP_5_dom"/>
</dbReference>
<comment type="caution">
    <text evidence="7">The sequence shown here is derived from an EMBL/GenBank/DDBJ whole genome shotgun (WGS) entry which is preliminary data.</text>
</comment>
<dbReference type="EMBL" id="LOIC01000088">
    <property type="protein sequence ID" value="OCA52892.1"/>
    <property type="molecule type" value="Genomic_DNA"/>
</dbReference>
<evidence type="ECO:0000256" key="1">
    <source>
        <dbReference type="ARBA" id="ARBA00004196"/>
    </source>
</evidence>
<dbReference type="InterPro" id="IPR023765">
    <property type="entry name" value="SBP_5_CS"/>
</dbReference>
<evidence type="ECO:0000313" key="8">
    <source>
        <dbReference type="Proteomes" id="UP000092665"/>
    </source>
</evidence>
<evidence type="ECO:0000256" key="3">
    <source>
        <dbReference type="ARBA" id="ARBA00022448"/>
    </source>
</evidence>
<dbReference type="PANTHER" id="PTHR30290:SF10">
    <property type="entry name" value="PERIPLASMIC OLIGOPEPTIDE-BINDING PROTEIN-RELATED"/>
    <property type="match status" value="1"/>
</dbReference>
<dbReference type="GO" id="GO:0015833">
    <property type="term" value="P:peptide transport"/>
    <property type="evidence" value="ECO:0007669"/>
    <property type="project" value="TreeGrafter"/>
</dbReference>
<dbReference type="CDD" id="cd08504">
    <property type="entry name" value="PBP2_OppA"/>
    <property type="match status" value="1"/>
</dbReference>
<feature type="signal peptide" evidence="5">
    <location>
        <begin position="1"/>
        <end position="25"/>
    </location>
</feature>
<reference evidence="8" key="1">
    <citation type="submission" date="2015-11" db="EMBL/GenBank/DDBJ databases">
        <authorList>
            <person name="Tobias N.J."/>
            <person name="Mishra B."/>
            <person name="Gupta D.K."/>
            <person name="Thines M."/>
            <person name="Stinear T.P."/>
            <person name="Bode H.B."/>
        </authorList>
    </citation>
    <scope>NUCLEOTIDE SEQUENCE [LARGE SCALE GENOMIC DNA]</scope>
    <source>
        <strain evidence="8">PB45.5</strain>
    </source>
</reference>
<dbReference type="Gene3D" id="3.10.105.10">
    <property type="entry name" value="Dipeptide-binding Protein, Domain 3"/>
    <property type="match status" value="1"/>
</dbReference>
<dbReference type="Gene3D" id="3.40.190.10">
    <property type="entry name" value="Periplasmic binding protein-like II"/>
    <property type="match status" value="1"/>
</dbReference>
<gene>
    <name evidence="7" type="primary">oppA_3</name>
    <name evidence="7" type="ORF">Phpb_03944</name>
</gene>
<feature type="domain" description="Solute-binding protein family 5" evidence="6">
    <location>
        <begin position="80"/>
        <end position="461"/>
    </location>
</feature>
<dbReference type="RefSeq" id="WP_065391824.1">
    <property type="nucleotide sequence ID" value="NZ_CAWMQN010000088.1"/>
</dbReference>